<evidence type="ECO:0000313" key="4">
    <source>
        <dbReference type="Proteomes" id="UP000000810"/>
    </source>
</evidence>
<dbReference type="Pfam" id="PF04021">
    <property type="entry name" value="Class_IIIsignal"/>
    <property type="match status" value="1"/>
</dbReference>
<organism evidence="2 4">
    <name type="scientific">Pyrococcus abyssi (strain GE5 / Orsay)</name>
    <dbReference type="NCBI Taxonomy" id="272844"/>
    <lineage>
        <taxon>Archaea</taxon>
        <taxon>Methanobacteriati</taxon>
        <taxon>Methanobacteriota</taxon>
        <taxon>Thermococci</taxon>
        <taxon>Thermococcales</taxon>
        <taxon>Thermococcaceae</taxon>
        <taxon>Pyrococcus</taxon>
    </lineage>
</organism>
<accession>Q9V0H7</accession>
<sequence>MRRGQISIEFLFLITIFMILLMYSINNTTFTSGPSVDLLATQINIEEKALANAISNTISQVYAQGPGAKATSYVTLAHINNENDIKKAFKLSDPLIIIFYSNGTYVAIVDSSNLTIRTYGASKNAFWSYSLYAKDLLTNYTVFGNRKTVNLDGNNIEIACLEIRPSDLPKEVKIVVEWNPDLKSSWSYSNGEIRVIIGD</sequence>
<dbReference type="EMBL" id="AJ248285">
    <property type="protein sequence ID" value="CAB49726.1"/>
    <property type="molecule type" value="Genomic_DNA"/>
</dbReference>
<evidence type="ECO:0000313" key="2">
    <source>
        <dbReference type="EMBL" id="CAB49726.1"/>
    </source>
</evidence>
<evidence type="ECO:0008006" key="6">
    <source>
        <dbReference type="Google" id="ProtNLM"/>
    </source>
</evidence>
<dbReference type="EMBL" id="HE613800">
    <property type="protein sequence ID" value="CCE70213.1"/>
    <property type="molecule type" value="Genomic_DNA"/>
</dbReference>
<dbReference type="PIR" id="E75126">
    <property type="entry name" value="E75126"/>
</dbReference>
<keyword evidence="1" id="KW-1133">Transmembrane helix</keyword>
<reference evidence="3 5" key="5">
    <citation type="journal article" date="2012" name="Curr. Microbiol.">
        <title>Re-annotation of two hyperthermophilic archaea Pyrococcus abyssi GE5 and Pyrococcus furiosus DSM 3638.</title>
        <authorList>
            <person name="Gao J."/>
            <person name="Wang J."/>
        </authorList>
    </citation>
    <scope>GENOME REANNOTATION</scope>
    <source>
        <strain evidence="3">GE5</strain>
        <strain evidence="5">GE5 / Orsay</strain>
    </source>
</reference>
<dbReference type="Proteomes" id="UP000009139">
    <property type="component" value="Chromosome"/>
</dbReference>
<reference evidence="2" key="3">
    <citation type="journal article" date="2001" name="Genome Res.">
        <title>Genome evolution at the genus level: comparison of three complete genomes of hyperthermophilic archaea.</title>
        <authorList>
            <person name="Lecompte O."/>
            <person name="Ripp R."/>
            <person name="Puzos-Barbe V."/>
            <person name="Duprat S."/>
            <person name="Heilig R."/>
            <person name="Dietrich J."/>
            <person name="Thierry J.C."/>
            <person name="Poch O."/>
        </authorList>
    </citation>
    <scope>NUCLEOTIDE SEQUENCE</scope>
    <source>
        <strain evidence="2">Orsay</strain>
    </source>
</reference>
<reference evidence="2" key="2">
    <citation type="journal article" date="2000" name="J. Mol. Biol.">
        <title>Archaeal homologs of eukaryotic methylation guide small nucleolar RNAs: lessons from the Pyrococcus genomes.</title>
        <authorList>
            <person name="Gaspin C."/>
            <person name="Cavaille J."/>
            <person name="Erauso G."/>
        </authorList>
    </citation>
    <scope>NUCLEOTIDE SEQUENCE</scope>
    <source>
        <strain evidence="2">Orsay</strain>
    </source>
</reference>
<dbReference type="InterPro" id="IPR007166">
    <property type="entry name" value="Class3_signal_pept_motif"/>
</dbReference>
<name>Q9V0H7_PYRAB</name>
<dbReference type="Proteomes" id="UP000000810">
    <property type="component" value="Chromosome"/>
</dbReference>
<reference evidence="2 4" key="4">
    <citation type="journal article" date="2003" name="Mol. Microbiol.">
        <title>An integrated analysis of the genome of the hyperthermophilic archaeon Pyrococcus abyssi.</title>
        <authorList>
            <person name="Cohen G."/>
            <person name="Barbe V."/>
            <person name="Flament D."/>
            <person name="Galperin M."/>
            <person name="Heilig R."/>
            <person name="Ripp R."/>
            <person name="Lecompte O."/>
            <person name="Prieur D."/>
            <person name="Poch O."/>
            <person name="Quellerou J."/>
            <person name="Thierry J.C."/>
            <person name="Van der Oost J."/>
            <person name="Weissenbach J."/>
            <person name="Zivanovic Y."/>
            <person name="Forterre P."/>
        </authorList>
    </citation>
    <scope>NUCLEOTIDE SEQUENCE [LARGE SCALE GENOMIC DNA]</scope>
    <source>
        <strain evidence="4">GE5 / Orsay</strain>
        <strain evidence="2">Orsay</strain>
    </source>
</reference>
<dbReference type="STRING" id="272844.PAB1822"/>
<dbReference type="KEGG" id="pab:PAB1822"/>
<evidence type="ECO:0000256" key="1">
    <source>
        <dbReference type="SAM" id="Phobius"/>
    </source>
</evidence>
<dbReference type="eggNOG" id="arCOG03822">
    <property type="taxonomic scope" value="Archaea"/>
</dbReference>
<dbReference type="OrthoDB" id="85852at2157"/>
<proteinExistence type="predicted"/>
<evidence type="ECO:0000313" key="5">
    <source>
        <dbReference type="Proteomes" id="UP000009139"/>
    </source>
</evidence>
<gene>
    <name evidence="2" type="ordered locus">PAB1822</name>
</gene>
<dbReference type="RefSeq" id="WP_010867934.1">
    <property type="nucleotide sequence ID" value="NC_000868.1"/>
</dbReference>
<dbReference type="PATRIC" id="fig|272844.11.peg.857"/>
<dbReference type="HOGENOM" id="CLU_1346471_0_0_2"/>
<keyword evidence="4" id="KW-1185">Reference proteome</keyword>
<keyword evidence="1" id="KW-0812">Transmembrane</keyword>
<reference evidence="2" key="1">
    <citation type="submission" date="1999-07" db="EMBL/GenBank/DDBJ databases">
        <authorList>
            <person name="Genoscope"/>
        </authorList>
    </citation>
    <scope>NUCLEOTIDE SEQUENCE</scope>
    <source>
        <strain evidence="2">Orsay</strain>
    </source>
</reference>
<keyword evidence="1" id="KW-0472">Membrane</keyword>
<dbReference type="AlphaFoldDB" id="Q9V0H7"/>
<evidence type="ECO:0000313" key="3">
    <source>
        <dbReference type="EMBL" id="CCE70213.1"/>
    </source>
</evidence>
<protein>
    <recommendedName>
        <fullName evidence="6">Class III signal peptide-containing protein</fullName>
    </recommendedName>
</protein>
<feature type="transmembrane region" description="Helical" evidence="1">
    <location>
        <begin position="7"/>
        <end position="25"/>
    </location>
</feature>